<name>A0A7S1T5Q0_9RHOD</name>
<evidence type="ECO:0000256" key="1">
    <source>
        <dbReference type="SAM" id="MobiDB-lite"/>
    </source>
</evidence>
<protein>
    <submittedName>
        <fullName evidence="2">Uncharacterized protein</fullName>
    </submittedName>
</protein>
<sequence>MPASLFIIVLDLRMPQNDPKLSEAEDCPGKAPSALFLKFLQRFAITSASPSTQPLAPVRDSPPEIEQNSERIAEIEPVVLEPIRNQDAVAAASHTQKKTDRLEAERGATPSSGGPRKRRREDTAPSLTPEVPAGDEVCQDKTEDTPEKSPTSGPLDASLIQQQVVDPVKEQQRLRKVREKSFQQRQRAKRRLQHLEESNEELNSRVRALEQQNARLKKYI</sequence>
<evidence type="ECO:0000313" key="2">
    <source>
        <dbReference type="EMBL" id="CAD9223083.1"/>
    </source>
</evidence>
<feature type="compositionally biased region" description="Basic and acidic residues" evidence="1">
    <location>
        <begin position="97"/>
        <end position="106"/>
    </location>
</feature>
<gene>
    <name evidence="2" type="ORF">CCAE0312_LOCUS677</name>
</gene>
<accession>A0A7S1T5Q0</accession>
<reference evidence="2" key="1">
    <citation type="submission" date="2021-01" db="EMBL/GenBank/DDBJ databases">
        <authorList>
            <person name="Corre E."/>
            <person name="Pelletier E."/>
            <person name="Niang G."/>
            <person name="Scheremetjew M."/>
            <person name="Finn R."/>
            <person name="Kale V."/>
            <person name="Holt S."/>
            <person name="Cochrane G."/>
            <person name="Meng A."/>
            <person name="Brown T."/>
            <person name="Cohen L."/>
        </authorList>
    </citation>
    <scope>NUCLEOTIDE SEQUENCE</scope>
    <source>
        <strain evidence="2">SAG 36.94</strain>
    </source>
</reference>
<organism evidence="2">
    <name type="scientific">Compsopogon caeruleus</name>
    <dbReference type="NCBI Taxonomy" id="31354"/>
    <lineage>
        <taxon>Eukaryota</taxon>
        <taxon>Rhodophyta</taxon>
        <taxon>Compsopogonophyceae</taxon>
        <taxon>Compsopogonales</taxon>
        <taxon>Compsopogonaceae</taxon>
        <taxon>Compsopogon</taxon>
    </lineage>
</organism>
<feature type="region of interest" description="Disordered" evidence="1">
    <location>
        <begin position="48"/>
        <end position="202"/>
    </location>
</feature>
<dbReference type="EMBL" id="HBGH01001361">
    <property type="protein sequence ID" value="CAD9223083.1"/>
    <property type="molecule type" value="Transcribed_RNA"/>
</dbReference>
<proteinExistence type="predicted"/>
<dbReference type="AlphaFoldDB" id="A0A7S1T5Q0"/>
<feature type="compositionally biased region" description="Basic and acidic residues" evidence="1">
    <location>
        <begin position="138"/>
        <end position="147"/>
    </location>
</feature>
<feature type="compositionally biased region" description="Basic and acidic residues" evidence="1">
    <location>
        <begin position="193"/>
        <end position="202"/>
    </location>
</feature>